<proteinExistence type="predicted"/>
<evidence type="ECO:0000313" key="2">
    <source>
        <dbReference type="Proteomes" id="UP001487740"/>
    </source>
</evidence>
<reference evidence="1 2" key="1">
    <citation type="submission" date="2023-03" db="EMBL/GenBank/DDBJ databases">
        <title>High-quality genome of Scylla paramamosain provides insights in environmental adaptation.</title>
        <authorList>
            <person name="Zhang L."/>
        </authorList>
    </citation>
    <scope>NUCLEOTIDE SEQUENCE [LARGE SCALE GENOMIC DNA]</scope>
    <source>
        <strain evidence="1">LZ_2023a</strain>
        <tissue evidence="1">Muscle</tissue>
    </source>
</reference>
<accession>A0AAW0U2G0</accession>
<dbReference type="Proteomes" id="UP001487740">
    <property type="component" value="Unassembled WGS sequence"/>
</dbReference>
<comment type="caution">
    <text evidence="1">The sequence shown here is derived from an EMBL/GenBank/DDBJ whole genome shotgun (WGS) entry which is preliminary data.</text>
</comment>
<evidence type="ECO:0000313" key="1">
    <source>
        <dbReference type="EMBL" id="KAK8394257.1"/>
    </source>
</evidence>
<keyword evidence="2" id="KW-1185">Reference proteome</keyword>
<name>A0AAW0U2G0_SCYPA</name>
<gene>
    <name evidence="1" type="ORF">O3P69_006448</name>
</gene>
<dbReference type="EMBL" id="JARAKH010000019">
    <property type="protein sequence ID" value="KAK8394257.1"/>
    <property type="molecule type" value="Genomic_DNA"/>
</dbReference>
<dbReference type="AlphaFoldDB" id="A0AAW0U2G0"/>
<organism evidence="1 2">
    <name type="scientific">Scylla paramamosain</name>
    <name type="common">Mud crab</name>
    <dbReference type="NCBI Taxonomy" id="85552"/>
    <lineage>
        <taxon>Eukaryota</taxon>
        <taxon>Metazoa</taxon>
        <taxon>Ecdysozoa</taxon>
        <taxon>Arthropoda</taxon>
        <taxon>Crustacea</taxon>
        <taxon>Multicrustacea</taxon>
        <taxon>Malacostraca</taxon>
        <taxon>Eumalacostraca</taxon>
        <taxon>Eucarida</taxon>
        <taxon>Decapoda</taxon>
        <taxon>Pleocyemata</taxon>
        <taxon>Brachyura</taxon>
        <taxon>Eubrachyura</taxon>
        <taxon>Portunoidea</taxon>
        <taxon>Portunidae</taxon>
        <taxon>Portuninae</taxon>
        <taxon>Scylla</taxon>
    </lineage>
</organism>
<protein>
    <submittedName>
        <fullName evidence="1">Uncharacterized protein</fullName>
    </submittedName>
</protein>
<sequence length="116" mass="12554">MNFCGFVSGICTGDGEKAHHLMYTLTSVGLNMTPKTVVLLSTIGDDASSDAKLAYVAGKCYIFVMEEVGYQGNVSSSASRRADQEGLEGGFKFKGDYENPDLFHLGNNKYRHTVAT</sequence>